<dbReference type="AlphaFoldDB" id="A0A0S8GEQ4"/>
<evidence type="ECO:0000259" key="15">
    <source>
        <dbReference type="PROSITE" id="PS51918"/>
    </source>
</evidence>
<dbReference type="PROSITE" id="PS51918">
    <property type="entry name" value="RADICAL_SAM"/>
    <property type="match status" value="1"/>
</dbReference>
<keyword evidence="8" id="KW-0411">Iron-sulfur</keyword>
<evidence type="ECO:0000256" key="11">
    <source>
        <dbReference type="ARBA" id="ARBA00080698"/>
    </source>
</evidence>
<dbReference type="InterPro" id="IPR007197">
    <property type="entry name" value="rSAM"/>
</dbReference>
<dbReference type="SMART" id="SM00729">
    <property type="entry name" value="Elp3"/>
    <property type="match status" value="1"/>
</dbReference>
<dbReference type="Gene3D" id="3.40.50.12160">
    <property type="entry name" value="Methylthiotransferase, N-terminal domain"/>
    <property type="match status" value="1"/>
</dbReference>
<dbReference type="SFLD" id="SFLDG01082">
    <property type="entry name" value="B12-binding_domain_containing"/>
    <property type="match status" value="1"/>
</dbReference>
<dbReference type="FunFam" id="3.40.50.12160:FF:000003">
    <property type="entry name" value="CDK5 regulatory subunit-associated protein 1"/>
    <property type="match status" value="1"/>
</dbReference>
<dbReference type="Pfam" id="PF01938">
    <property type="entry name" value="TRAM"/>
    <property type="match status" value="1"/>
</dbReference>
<evidence type="ECO:0000256" key="8">
    <source>
        <dbReference type="ARBA" id="ARBA00023014"/>
    </source>
</evidence>
<dbReference type="Proteomes" id="UP000051096">
    <property type="component" value="Unassembled WGS sequence"/>
</dbReference>
<comment type="function">
    <text evidence="2">Catalyzes the methylthiolation of N6-(dimethylallyl)adenosine (i(6)A), leading to the formation of 2-methylthio-N6-(dimethylallyl)adenosine (ms(2)i(6)A) at position 37 in tRNAs that read codons beginning with uridine.</text>
</comment>
<dbReference type="EC" id="2.8.4.3" evidence="9"/>
<keyword evidence="5" id="KW-0949">S-adenosyl-L-methionine</keyword>
<dbReference type="PANTHER" id="PTHR43020:SF2">
    <property type="entry name" value="MITOCHONDRIAL TRNA METHYLTHIOTRANSFERASE CDK5RAP1"/>
    <property type="match status" value="1"/>
</dbReference>
<dbReference type="InterPro" id="IPR005839">
    <property type="entry name" value="Methylthiotransferase"/>
</dbReference>
<dbReference type="InterPro" id="IPR006638">
    <property type="entry name" value="Elp3/MiaA/NifB-like_rSAM"/>
</dbReference>
<keyword evidence="6" id="KW-0479">Metal-binding</keyword>
<evidence type="ECO:0000256" key="10">
    <source>
        <dbReference type="ARBA" id="ARBA00068570"/>
    </source>
</evidence>
<comment type="caution">
    <text evidence="16">The sequence shown here is derived from an EMBL/GenBank/DDBJ whole genome shotgun (WGS) entry which is preliminary data.</text>
</comment>
<dbReference type="SFLD" id="SFLDS00029">
    <property type="entry name" value="Radical_SAM"/>
    <property type="match status" value="1"/>
</dbReference>
<feature type="domain" description="Radical SAM core" evidence="15">
    <location>
        <begin position="146"/>
        <end position="372"/>
    </location>
</feature>
<sequence length="437" mass="49802">MRHESEYIVSAPQFFIKTFGCQMNKKDSNVIAAILTQNGYVQIFDRKAADVLIVNTCSVRKHAEQRALGYIAGLKQWKHTKRVIAVVGCMAKRLAHDITTQSPFVDIILGPDSYRRIAGFIKDARHGTRILETELTDETYCGIYAASRKVTDFVSIMRGCDNYCSYCIVPYVRGRARSRQPKDIIQEVENLVRHGVQDITLLGQNVNAYRFGKMGFASLLKTIAVIPGIFRLRFLTSHPKDLDQEIIDVVKECDTVCEWFHIPVQSGSNRILHLMNRRYTREQYVELVTRIRQAMPHATVTTDLIAGFPGETEDEFYETLDLMGTVRFDDAYLYRYSVRQGTQASQYPSLPEHVIHRRLQEMIVLHGRIMVEKTHEMLGKEYEILIEAPAKSNSSRGKTRGNRDVVVHEHLPPGRVVRVLITDVTGRTPIGMVKEGA</sequence>
<dbReference type="InterPro" id="IPR002792">
    <property type="entry name" value="TRAM_dom"/>
</dbReference>
<dbReference type="GO" id="GO:0035597">
    <property type="term" value="F:tRNA-2-methylthio-N(6)-dimethylallyladenosine(37) synthase activity"/>
    <property type="evidence" value="ECO:0007669"/>
    <property type="project" value="UniProtKB-EC"/>
</dbReference>
<keyword evidence="4" id="KW-0808">Transferase</keyword>
<protein>
    <recommendedName>
        <fullName evidence="10">tRNA-2-methylthio-N(6)-dimethylallyladenosine synthase</fullName>
        <ecNumber evidence="9">2.8.4.3</ecNumber>
    </recommendedName>
    <alternativeName>
        <fullName evidence="12">(Dimethylallyl)adenosine tRNA methylthiotransferase MiaB</fullName>
    </alternativeName>
    <alternativeName>
        <fullName evidence="11">tRNA-i(6)A37 methylthiotransferase</fullName>
    </alternativeName>
</protein>
<dbReference type="InterPro" id="IPR006463">
    <property type="entry name" value="MiaB_methiolase"/>
</dbReference>
<keyword evidence="3" id="KW-0004">4Fe-4S</keyword>
<dbReference type="Pfam" id="PF00919">
    <property type="entry name" value="UPF0004"/>
    <property type="match status" value="1"/>
</dbReference>
<dbReference type="GO" id="GO:0051539">
    <property type="term" value="F:4 iron, 4 sulfur cluster binding"/>
    <property type="evidence" value="ECO:0007669"/>
    <property type="project" value="UniProtKB-KW"/>
</dbReference>
<dbReference type="SUPFAM" id="SSF102114">
    <property type="entry name" value="Radical SAM enzymes"/>
    <property type="match status" value="1"/>
</dbReference>
<dbReference type="NCBIfam" id="TIGR01574">
    <property type="entry name" value="miaB-methiolase"/>
    <property type="match status" value="1"/>
</dbReference>
<dbReference type="FunFam" id="3.80.30.20:FF:000001">
    <property type="entry name" value="tRNA-2-methylthio-N(6)-dimethylallyladenosine synthase 2"/>
    <property type="match status" value="1"/>
</dbReference>
<dbReference type="InterPro" id="IPR023404">
    <property type="entry name" value="rSAM_horseshoe"/>
</dbReference>
<gene>
    <name evidence="16" type="ORF">AMJ87_09105</name>
</gene>
<dbReference type="Gene3D" id="3.80.30.20">
    <property type="entry name" value="tm_1862 like domain"/>
    <property type="match status" value="1"/>
</dbReference>
<dbReference type="PATRIC" id="fig|1703780.3.peg.818"/>
<evidence type="ECO:0000256" key="5">
    <source>
        <dbReference type="ARBA" id="ARBA00022691"/>
    </source>
</evidence>
<evidence type="ECO:0000256" key="6">
    <source>
        <dbReference type="ARBA" id="ARBA00022723"/>
    </source>
</evidence>
<dbReference type="PROSITE" id="PS50926">
    <property type="entry name" value="TRAM"/>
    <property type="match status" value="1"/>
</dbReference>
<evidence type="ECO:0000256" key="12">
    <source>
        <dbReference type="ARBA" id="ARBA00081141"/>
    </source>
</evidence>
<comment type="cofactor">
    <cofactor evidence="1">
        <name>[4Fe-4S] cluster</name>
        <dbReference type="ChEBI" id="CHEBI:49883"/>
    </cofactor>
</comment>
<dbReference type="NCBIfam" id="TIGR00089">
    <property type="entry name" value="MiaB/RimO family radical SAM methylthiotransferase"/>
    <property type="match status" value="1"/>
</dbReference>
<feature type="domain" description="MTTase N-terminal" evidence="14">
    <location>
        <begin position="12"/>
        <end position="126"/>
    </location>
</feature>
<feature type="domain" description="TRAM" evidence="13">
    <location>
        <begin position="375"/>
        <end position="435"/>
    </location>
</feature>
<evidence type="ECO:0000256" key="1">
    <source>
        <dbReference type="ARBA" id="ARBA00001966"/>
    </source>
</evidence>
<dbReference type="InterPro" id="IPR058240">
    <property type="entry name" value="rSAM_sf"/>
</dbReference>
<keyword evidence="7" id="KW-0408">Iron</keyword>
<evidence type="ECO:0000259" key="14">
    <source>
        <dbReference type="PROSITE" id="PS51449"/>
    </source>
</evidence>
<dbReference type="SFLD" id="SFLDG01061">
    <property type="entry name" value="methylthiotransferase"/>
    <property type="match status" value="1"/>
</dbReference>
<evidence type="ECO:0000256" key="9">
    <source>
        <dbReference type="ARBA" id="ARBA00033765"/>
    </source>
</evidence>
<dbReference type="InterPro" id="IPR013848">
    <property type="entry name" value="Methylthiotransferase_N"/>
</dbReference>
<evidence type="ECO:0000313" key="17">
    <source>
        <dbReference type="Proteomes" id="UP000051096"/>
    </source>
</evidence>
<evidence type="ECO:0000256" key="4">
    <source>
        <dbReference type="ARBA" id="ARBA00022679"/>
    </source>
</evidence>
<name>A0A0S8GEQ4_UNCW3</name>
<evidence type="ECO:0000256" key="2">
    <source>
        <dbReference type="ARBA" id="ARBA00003234"/>
    </source>
</evidence>
<dbReference type="InterPro" id="IPR020612">
    <property type="entry name" value="Methylthiotransferase_CS"/>
</dbReference>
<evidence type="ECO:0000256" key="7">
    <source>
        <dbReference type="ARBA" id="ARBA00023004"/>
    </source>
</evidence>
<evidence type="ECO:0000313" key="16">
    <source>
        <dbReference type="EMBL" id="KPK70317.1"/>
    </source>
</evidence>
<dbReference type="EMBL" id="LJUO01000096">
    <property type="protein sequence ID" value="KPK70317.1"/>
    <property type="molecule type" value="Genomic_DNA"/>
</dbReference>
<dbReference type="InterPro" id="IPR038135">
    <property type="entry name" value="Methylthiotransferase_N_sf"/>
</dbReference>
<dbReference type="PROSITE" id="PS51449">
    <property type="entry name" value="MTTASE_N"/>
    <property type="match status" value="1"/>
</dbReference>
<proteinExistence type="predicted"/>
<dbReference type="SFLD" id="SFLDF00273">
    <property type="entry name" value="(dimethylallyl)adenosine_tRNA"/>
    <property type="match status" value="1"/>
</dbReference>
<dbReference type="Pfam" id="PF04055">
    <property type="entry name" value="Radical_SAM"/>
    <property type="match status" value="1"/>
</dbReference>
<dbReference type="PROSITE" id="PS01278">
    <property type="entry name" value="MTTASE_RADICAL"/>
    <property type="match status" value="1"/>
</dbReference>
<accession>A0A0S8GEQ4</accession>
<dbReference type="GO" id="GO:0005829">
    <property type="term" value="C:cytosol"/>
    <property type="evidence" value="ECO:0007669"/>
    <property type="project" value="TreeGrafter"/>
</dbReference>
<reference evidence="16 17" key="1">
    <citation type="journal article" date="2015" name="Microbiome">
        <title>Genomic resolution of linkages in carbon, nitrogen, and sulfur cycling among widespread estuary sediment bacteria.</title>
        <authorList>
            <person name="Baker B.J."/>
            <person name="Lazar C.S."/>
            <person name="Teske A.P."/>
            <person name="Dick G.J."/>
        </authorList>
    </citation>
    <scope>NUCLEOTIDE SEQUENCE [LARGE SCALE GENOMIC DNA]</scope>
    <source>
        <strain evidence="16">SM23_60</strain>
    </source>
</reference>
<organism evidence="16 17">
    <name type="scientific">candidate division WOR_3 bacterium SM23_60</name>
    <dbReference type="NCBI Taxonomy" id="1703780"/>
    <lineage>
        <taxon>Bacteria</taxon>
        <taxon>Bacteria division WOR-3</taxon>
    </lineage>
</organism>
<dbReference type="GO" id="GO:0046872">
    <property type="term" value="F:metal ion binding"/>
    <property type="evidence" value="ECO:0007669"/>
    <property type="project" value="UniProtKB-KW"/>
</dbReference>
<evidence type="ECO:0000256" key="3">
    <source>
        <dbReference type="ARBA" id="ARBA00022485"/>
    </source>
</evidence>
<dbReference type="PANTHER" id="PTHR43020">
    <property type="entry name" value="CDK5 REGULATORY SUBUNIT-ASSOCIATED PROTEIN 1"/>
    <property type="match status" value="1"/>
</dbReference>
<evidence type="ECO:0000259" key="13">
    <source>
        <dbReference type="PROSITE" id="PS50926"/>
    </source>
</evidence>